<keyword evidence="4" id="KW-0547">Nucleotide-binding</keyword>
<dbReference type="InterPro" id="IPR003593">
    <property type="entry name" value="AAA+_ATPase"/>
</dbReference>
<reference evidence="8" key="1">
    <citation type="submission" date="2019-08" db="EMBL/GenBank/DDBJ databases">
        <title>Limnoglobus roseus gen. nov., sp. nov., a novel freshwater planctomycete with a giant genome from the family Gemmataceae.</title>
        <authorList>
            <person name="Kulichevskaya I.S."/>
            <person name="Naumoff D.G."/>
            <person name="Miroshnikov K."/>
            <person name="Ivanova A."/>
            <person name="Philippov D.A."/>
            <person name="Hakobyan A."/>
            <person name="Rijpstra I.C."/>
            <person name="Sinninghe Damste J.S."/>
            <person name="Liesack W."/>
            <person name="Dedysh S.N."/>
        </authorList>
    </citation>
    <scope>NUCLEOTIDE SEQUENCE [LARGE SCALE GENOMIC DNA]</scope>
    <source>
        <strain evidence="8">PX52</strain>
    </source>
</reference>
<evidence type="ECO:0000256" key="2">
    <source>
        <dbReference type="ARBA" id="ARBA00022448"/>
    </source>
</evidence>
<dbReference type="EMBL" id="CP042425">
    <property type="protein sequence ID" value="QEL16576.1"/>
    <property type="molecule type" value="Genomic_DNA"/>
</dbReference>
<evidence type="ECO:0000313" key="7">
    <source>
        <dbReference type="EMBL" id="QEL16576.1"/>
    </source>
</evidence>
<dbReference type="KEGG" id="lrs:PX52LOC_03536"/>
<dbReference type="GO" id="GO:0005524">
    <property type="term" value="F:ATP binding"/>
    <property type="evidence" value="ECO:0007669"/>
    <property type="project" value="UniProtKB-KW"/>
</dbReference>
<dbReference type="OrthoDB" id="260689at2"/>
<evidence type="ECO:0000313" key="8">
    <source>
        <dbReference type="Proteomes" id="UP000324974"/>
    </source>
</evidence>
<feature type="domain" description="ABC transporter" evidence="6">
    <location>
        <begin position="7"/>
        <end position="237"/>
    </location>
</feature>
<dbReference type="PROSITE" id="PS00211">
    <property type="entry name" value="ABC_TRANSPORTER_1"/>
    <property type="match status" value="1"/>
</dbReference>
<evidence type="ECO:0000259" key="6">
    <source>
        <dbReference type="PROSITE" id="PS50893"/>
    </source>
</evidence>
<name>A0A5C1AF32_9BACT</name>
<keyword evidence="8" id="KW-1185">Reference proteome</keyword>
<dbReference type="PANTHER" id="PTHR42711">
    <property type="entry name" value="ABC TRANSPORTER ATP-BINDING PROTEIN"/>
    <property type="match status" value="1"/>
</dbReference>
<comment type="similarity">
    <text evidence="1">Belongs to the ABC transporter superfamily.</text>
</comment>
<dbReference type="InterPro" id="IPR027417">
    <property type="entry name" value="P-loop_NTPase"/>
</dbReference>
<gene>
    <name evidence="7" type="ORF">PX52LOC_03536</name>
</gene>
<dbReference type="RefSeq" id="WP_149111288.1">
    <property type="nucleotide sequence ID" value="NZ_CP042425.1"/>
</dbReference>
<dbReference type="AlphaFoldDB" id="A0A5C1AF32"/>
<evidence type="ECO:0000256" key="4">
    <source>
        <dbReference type="ARBA" id="ARBA00022741"/>
    </source>
</evidence>
<keyword evidence="5 7" id="KW-0067">ATP-binding</keyword>
<dbReference type="PANTHER" id="PTHR42711:SF5">
    <property type="entry name" value="ABC TRANSPORTER ATP-BINDING PROTEIN NATA"/>
    <property type="match status" value="1"/>
</dbReference>
<keyword evidence="2" id="KW-0813">Transport</keyword>
<dbReference type="Gene3D" id="3.40.50.300">
    <property type="entry name" value="P-loop containing nucleotide triphosphate hydrolases"/>
    <property type="match status" value="1"/>
</dbReference>
<protein>
    <submittedName>
        <fullName evidence="7">ABC transporter ATP-binding protein</fullName>
    </submittedName>
</protein>
<dbReference type="InterPro" id="IPR003439">
    <property type="entry name" value="ABC_transporter-like_ATP-bd"/>
</dbReference>
<evidence type="ECO:0000256" key="1">
    <source>
        <dbReference type="ARBA" id="ARBA00005417"/>
    </source>
</evidence>
<organism evidence="7 8">
    <name type="scientific">Limnoglobus roseus</name>
    <dbReference type="NCBI Taxonomy" id="2598579"/>
    <lineage>
        <taxon>Bacteria</taxon>
        <taxon>Pseudomonadati</taxon>
        <taxon>Planctomycetota</taxon>
        <taxon>Planctomycetia</taxon>
        <taxon>Gemmatales</taxon>
        <taxon>Gemmataceae</taxon>
        <taxon>Limnoglobus</taxon>
    </lineage>
</organism>
<dbReference type="PROSITE" id="PS50893">
    <property type="entry name" value="ABC_TRANSPORTER_2"/>
    <property type="match status" value="1"/>
</dbReference>
<dbReference type="InterPro" id="IPR050763">
    <property type="entry name" value="ABC_transporter_ATP-binding"/>
</dbReference>
<dbReference type="SUPFAM" id="SSF52540">
    <property type="entry name" value="P-loop containing nucleoside triphosphate hydrolases"/>
    <property type="match status" value="1"/>
</dbReference>
<evidence type="ECO:0000256" key="5">
    <source>
        <dbReference type="ARBA" id="ARBA00022840"/>
    </source>
</evidence>
<dbReference type="Pfam" id="PF00005">
    <property type="entry name" value="ABC_tran"/>
    <property type="match status" value="1"/>
</dbReference>
<dbReference type="SMART" id="SM00382">
    <property type="entry name" value="AAA"/>
    <property type="match status" value="1"/>
</dbReference>
<keyword evidence="3" id="KW-0536">Nodulation</keyword>
<sequence length="309" mass="33378">MPLPVAIRLENVCAKYAAVRAVEGVSLSVHRGEIVGLIGPNGSGKSTTLRLAAGLLDPVAGTVEVDGLARESDPLRYARRVGYVPQDADLYDELTAEQNLEFFARLYGLRGFELDAGVYRGLARAKLVDRANDRVRTFSGGMRQRLSIAVALLHDPAVLLLDEPTAALDPASRDALFADLHKLRDEGHAILLTTHHLDEAESGCDRIALLERGRLVAEGSPGELMRTKSSGRPVLFGHLSEPLAKFVERRARLRLGPGVELEITGRRVRLSAWGSDDLGRALAVLLSEGAKLDAFRTPAGRLETNAKAA</sequence>
<accession>A0A5C1AF32</accession>
<evidence type="ECO:0000256" key="3">
    <source>
        <dbReference type="ARBA" id="ARBA00022458"/>
    </source>
</evidence>
<dbReference type="InterPro" id="IPR017871">
    <property type="entry name" value="ABC_transporter-like_CS"/>
</dbReference>
<dbReference type="CDD" id="cd03263">
    <property type="entry name" value="ABC_subfamily_A"/>
    <property type="match status" value="1"/>
</dbReference>
<dbReference type="Proteomes" id="UP000324974">
    <property type="component" value="Chromosome"/>
</dbReference>
<proteinExistence type="inferred from homology"/>
<dbReference type="GO" id="GO:0016887">
    <property type="term" value="F:ATP hydrolysis activity"/>
    <property type="evidence" value="ECO:0007669"/>
    <property type="project" value="InterPro"/>
</dbReference>